<evidence type="ECO:0000256" key="1">
    <source>
        <dbReference type="SAM" id="MobiDB-lite"/>
    </source>
</evidence>
<feature type="compositionally biased region" description="Low complexity" evidence="1">
    <location>
        <begin position="146"/>
        <end position="160"/>
    </location>
</feature>
<organism evidence="3 4">
    <name type="scientific">Necator americanus</name>
    <name type="common">Human hookworm</name>
    <dbReference type="NCBI Taxonomy" id="51031"/>
    <lineage>
        <taxon>Eukaryota</taxon>
        <taxon>Metazoa</taxon>
        <taxon>Ecdysozoa</taxon>
        <taxon>Nematoda</taxon>
        <taxon>Chromadorea</taxon>
        <taxon>Rhabditida</taxon>
        <taxon>Rhabditina</taxon>
        <taxon>Rhabditomorpha</taxon>
        <taxon>Strongyloidea</taxon>
        <taxon>Ancylostomatidae</taxon>
        <taxon>Bunostominae</taxon>
        <taxon>Necator</taxon>
    </lineage>
</organism>
<evidence type="ECO:0000256" key="2">
    <source>
        <dbReference type="SAM" id="Phobius"/>
    </source>
</evidence>
<dbReference type="EMBL" id="JAVFWL010000002">
    <property type="protein sequence ID" value="KAK6737847.1"/>
    <property type="molecule type" value="Genomic_DNA"/>
</dbReference>
<keyword evidence="2" id="KW-0812">Transmembrane</keyword>
<protein>
    <submittedName>
        <fullName evidence="3">Uncharacterized protein</fullName>
    </submittedName>
</protein>
<evidence type="ECO:0000313" key="4">
    <source>
        <dbReference type="Proteomes" id="UP001303046"/>
    </source>
</evidence>
<comment type="caution">
    <text evidence="3">The sequence shown here is derived from an EMBL/GenBank/DDBJ whole genome shotgun (WGS) entry which is preliminary data.</text>
</comment>
<keyword evidence="2" id="KW-1133">Transmembrane helix</keyword>
<name>A0ABR1CJA1_NECAM</name>
<keyword evidence="4" id="KW-1185">Reference proteome</keyword>
<keyword evidence="2" id="KW-0472">Membrane</keyword>
<dbReference type="Proteomes" id="UP001303046">
    <property type="component" value="Unassembled WGS sequence"/>
</dbReference>
<proteinExistence type="predicted"/>
<gene>
    <name evidence="3" type="primary">Necator_chrII.g7930</name>
    <name evidence="3" type="ORF">RB195_020136</name>
</gene>
<feature type="region of interest" description="Disordered" evidence="1">
    <location>
        <begin position="139"/>
        <end position="160"/>
    </location>
</feature>
<evidence type="ECO:0000313" key="3">
    <source>
        <dbReference type="EMBL" id="KAK6737847.1"/>
    </source>
</evidence>
<sequence>MRCTRFDSAVRKRSRGHTALFMRLTNVSVGSYWENQKLTGFNLDAGYSFEDYQMKKKVAKFKIINSCSQPLTPEEYFYEKYKIEEKAKPPNTLEDTTETSFAVIVFWAVLIIVAIAIASSVAYYLYVAKRRQQIQKEKKDFKERITGSSTGSTTRPKTPGSAALAALEIADVIIVDAEFPRIEGPEEVRRTNASATEVLTIKKTSREVKVT</sequence>
<feature type="transmembrane region" description="Helical" evidence="2">
    <location>
        <begin position="101"/>
        <end position="126"/>
    </location>
</feature>
<reference evidence="3 4" key="1">
    <citation type="submission" date="2023-08" db="EMBL/GenBank/DDBJ databases">
        <title>A Necator americanus chromosomal reference genome.</title>
        <authorList>
            <person name="Ilik V."/>
            <person name="Petrzelkova K.J."/>
            <person name="Pardy F."/>
            <person name="Fuh T."/>
            <person name="Niatou-Singa F.S."/>
            <person name="Gouil Q."/>
            <person name="Baker L."/>
            <person name="Ritchie M.E."/>
            <person name="Jex A.R."/>
            <person name="Gazzola D."/>
            <person name="Li H."/>
            <person name="Toshio Fujiwara R."/>
            <person name="Zhan B."/>
            <person name="Aroian R.V."/>
            <person name="Pafco B."/>
            <person name="Schwarz E.M."/>
        </authorList>
    </citation>
    <scope>NUCLEOTIDE SEQUENCE [LARGE SCALE GENOMIC DNA]</scope>
    <source>
        <strain evidence="3 4">Aroian</strain>
        <tissue evidence="3">Whole animal</tissue>
    </source>
</reference>
<accession>A0ABR1CJA1</accession>